<dbReference type="InterPro" id="IPR008311">
    <property type="entry name" value="UCP028101"/>
</dbReference>
<name>A0AAE2ZJI0_9HYPH</name>
<organism evidence="1 2">
    <name type="scientific">Flavimaribacter sediminis</name>
    <dbReference type="NCBI Taxonomy" id="2865987"/>
    <lineage>
        <taxon>Bacteria</taxon>
        <taxon>Pseudomonadati</taxon>
        <taxon>Pseudomonadota</taxon>
        <taxon>Alphaproteobacteria</taxon>
        <taxon>Hyphomicrobiales</taxon>
        <taxon>Rhizobiaceae</taxon>
        <taxon>Flavimaribacter</taxon>
    </lineage>
</organism>
<evidence type="ECO:0000313" key="2">
    <source>
        <dbReference type="Proteomes" id="UP001196509"/>
    </source>
</evidence>
<dbReference type="AlphaFoldDB" id="A0AAE2ZJI0"/>
<dbReference type="Proteomes" id="UP001196509">
    <property type="component" value="Unassembled WGS sequence"/>
</dbReference>
<dbReference type="SUPFAM" id="SSF75011">
    <property type="entry name" value="3-carboxy-cis,cis-mucoante lactonizing enzyme"/>
    <property type="match status" value="1"/>
</dbReference>
<dbReference type="Gene3D" id="2.130.10.10">
    <property type="entry name" value="YVTN repeat-like/Quinoprotein amine dehydrogenase"/>
    <property type="match status" value="1"/>
</dbReference>
<evidence type="ECO:0000313" key="1">
    <source>
        <dbReference type="EMBL" id="MBW8635670.1"/>
    </source>
</evidence>
<dbReference type="EMBL" id="JAICBX010000001">
    <property type="protein sequence ID" value="MBW8635670.1"/>
    <property type="molecule type" value="Genomic_DNA"/>
</dbReference>
<dbReference type="RefSeq" id="WP_220226399.1">
    <property type="nucleotide sequence ID" value="NZ_JAICBX010000001.1"/>
</dbReference>
<comment type="caution">
    <text evidence="1">The sequence shown here is derived from an EMBL/GenBank/DDBJ whole genome shotgun (WGS) entry which is preliminary data.</text>
</comment>
<keyword evidence="2" id="KW-1185">Reference proteome</keyword>
<dbReference type="InterPro" id="IPR015943">
    <property type="entry name" value="WD40/YVTN_repeat-like_dom_sf"/>
</dbReference>
<accession>A0AAE2ZJI0</accession>
<dbReference type="PIRSF" id="PIRSF028101">
    <property type="entry name" value="UCP028101"/>
    <property type="match status" value="1"/>
</dbReference>
<reference evidence="1" key="1">
    <citation type="submission" date="2021-08" db="EMBL/GenBank/DDBJ databases">
        <title>Hoeflea bacterium WL0058 sp. nov., isolated from the sediment.</title>
        <authorList>
            <person name="Wang L."/>
            <person name="Zhang D."/>
        </authorList>
    </citation>
    <scope>NUCLEOTIDE SEQUENCE</scope>
    <source>
        <strain evidence="1">WL0058</strain>
    </source>
</reference>
<gene>
    <name evidence="1" type="ORF">K1W69_00605</name>
</gene>
<proteinExistence type="predicted"/>
<sequence length="370" mass="39547">MTGGSQSARRANRRSFLTGIGAGLFLAVGPGFAQGGEAESIVFASAGKRPDGSFVAVLFDENGREIFSVPLPDRGHDITLDRPRGRAVAFARRPGNFAVAFDVQGRKEPDFFAAPEGRHFYGHGAFTSDGDLLYATENDYDGVKGVIGVYDATDRFRRIGELSSYGLGPHEILLMPDGRTLAVANGGIETHPDFGREKLNLATMAPSLAFIDLETGDLLEKHALSPELHQLSIRHMDADANGRIFFGGQYEGNKADLPPLLGTGALGENIRLFDMPTNLIGGFRNYIGSVRVSADDATFAATSPKGGCAVIFDARSGNALEVLNRRDACGLSSVGEGFYVASENGVGAFEPSTESRTSLDFLPDNHLRKI</sequence>
<protein>
    <submittedName>
        <fullName evidence="1">DUF1513 domain-containing protein</fullName>
    </submittedName>
</protein>
<dbReference type="Pfam" id="PF07433">
    <property type="entry name" value="DUF1513"/>
    <property type="match status" value="1"/>
</dbReference>